<evidence type="ECO:0000256" key="2">
    <source>
        <dbReference type="ARBA" id="ARBA00022679"/>
    </source>
</evidence>
<name>A0A4Q8ABE8_9MICC</name>
<dbReference type="GO" id="GO:0006261">
    <property type="term" value="P:DNA-templated DNA replication"/>
    <property type="evidence" value="ECO:0007669"/>
    <property type="project" value="TreeGrafter"/>
</dbReference>
<dbReference type="OrthoDB" id="8478864at2"/>
<dbReference type="Gene3D" id="1.20.272.10">
    <property type="match status" value="1"/>
</dbReference>
<evidence type="ECO:0000256" key="5">
    <source>
        <dbReference type="ARBA" id="ARBA00022932"/>
    </source>
</evidence>
<gene>
    <name evidence="9" type="ORF">EV380_0923</name>
</gene>
<protein>
    <recommendedName>
        <fullName evidence="1">DNA-directed DNA polymerase</fullName>
        <ecNumber evidence="1">2.7.7.7</ecNumber>
    </recommendedName>
</protein>
<keyword evidence="3" id="KW-0548">Nucleotidyltransferase</keyword>
<comment type="catalytic activity">
    <reaction evidence="7">
        <text>DNA(n) + a 2'-deoxyribonucleoside 5'-triphosphate = DNA(n+1) + diphosphate</text>
        <dbReference type="Rhea" id="RHEA:22508"/>
        <dbReference type="Rhea" id="RHEA-COMP:17339"/>
        <dbReference type="Rhea" id="RHEA-COMP:17340"/>
        <dbReference type="ChEBI" id="CHEBI:33019"/>
        <dbReference type="ChEBI" id="CHEBI:61560"/>
        <dbReference type="ChEBI" id="CHEBI:173112"/>
        <dbReference type="EC" id="2.7.7.7"/>
    </reaction>
</comment>
<keyword evidence="4" id="KW-0235">DNA replication</keyword>
<dbReference type="SUPFAM" id="SSF48019">
    <property type="entry name" value="post-AAA+ oligomerization domain-like"/>
    <property type="match status" value="1"/>
</dbReference>
<accession>A0A4Q8ABE8</accession>
<dbReference type="Gene3D" id="3.40.50.300">
    <property type="entry name" value="P-loop containing nucleotide triphosphate hydrolases"/>
    <property type="match status" value="1"/>
</dbReference>
<dbReference type="Proteomes" id="UP000292685">
    <property type="component" value="Unassembled WGS sequence"/>
</dbReference>
<dbReference type="PANTHER" id="PTHR34388:SF1">
    <property type="entry name" value="DNA POLYMERASE III SUBUNIT DELTA"/>
    <property type="match status" value="1"/>
</dbReference>
<evidence type="ECO:0000313" key="9">
    <source>
        <dbReference type="EMBL" id="RZU61354.1"/>
    </source>
</evidence>
<dbReference type="GO" id="GO:0003887">
    <property type="term" value="F:DNA-directed DNA polymerase activity"/>
    <property type="evidence" value="ECO:0007669"/>
    <property type="project" value="UniProtKB-KW"/>
</dbReference>
<dbReference type="EC" id="2.7.7.7" evidence="1"/>
<dbReference type="GO" id="GO:0009360">
    <property type="term" value="C:DNA polymerase III complex"/>
    <property type="evidence" value="ECO:0007669"/>
    <property type="project" value="TreeGrafter"/>
</dbReference>
<dbReference type="InterPro" id="IPR027417">
    <property type="entry name" value="P-loop_NTPase"/>
</dbReference>
<dbReference type="AlphaFoldDB" id="A0A4Q8ABE8"/>
<reference evidence="9 10" key="1">
    <citation type="submission" date="2019-02" db="EMBL/GenBank/DDBJ databases">
        <title>Sequencing the genomes of 1000 actinobacteria strains.</title>
        <authorList>
            <person name="Klenk H.-P."/>
        </authorList>
    </citation>
    <scope>NUCLEOTIDE SEQUENCE [LARGE SCALE GENOMIC DNA]</scope>
    <source>
        <strain evidence="9 10">DSM 17364</strain>
    </source>
</reference>
<keyword evidence="10" id="KW-1185">Reference proteome</keyword>
<dbReference type="RefSeq" id="WP_130449652.1">
    <property type="nucleotide sequence ID" value="NZ_SHLA01000001.1"/>
</dbReference>
<evidence type="ECO:0000256" key="4">
    <source>
        <dbReference type="ARBA" id="ARBA00022705"/>
    </source>
</evidence>
<evidence type="ECO:0000256" key="3">
    <source>
        <dbReference type="ARBA" id="ARBA00022695"/>
    </source>
</evidence>
<comment type="similarity">
    <text evidence="6">Belongs to the DNA polymerase HolA subunit family.</text>
</comment>
<dbReference type="Pfam" id="PF21694">
    <property type="entry name" value="DNA_pol3_delta_C"/>
    <property type="match status" value="1"/>
</dbReference>
<feature type="domain" description="DNA polymerase III delta subunit-like C-terminal" evidence="8">
    <location>
        <begin position="217"/>
        <end position="330"/>
    </location>
</feature>
<dbReference type="GO" id="GO:0003677">
    <property type="term" value="F:DNA binding"/>
    <property type="evidence" value="ECO:0007669"/>
    <property type="project" value="InterPro"/>
</dbReference>
<dbReference type="InterPro" id="IPR008921">
    <property type="entry name" value="DNA_pol3_clamp-load_cplx_C"/>
</dbReference>
<evidence type="ECO:0000313" key="10">
    <source>
        <dbReference type="Proteomes" id="UP000292685"/>
    </source>
</evidence>
<evidence type="ECO:0000256" key="6">
    <source>
        <dbReference type="ARBA" id="ARBA00034754"/>
    </source>
</evidence>
<organism evidence="9 10">
    <name type="scientific">Zhihengliuella halotolerans</name>
    <dbReference type="NCBI Taxonomy" id="370736"/>
    <lineage>
        <taxon>Bacteria</taxon>
        <taxon>Bacillati</taxon>
        <taxon>Actinomycetota</taxon>
        <taxon>Actinomycetes</taxon>
        <taxon>Micrococcales</taxon>
        <taxon>Micrococcaceae</taxon>
        <taxon>Zhihengliuella</taxon>
    </lineage>
</organism>
<dbReference type="NCBIfam" id="TIGR01128">
    <property type="entry name" value="holA"/>
    <property type="match status" value="1"/>
</dbReference>
<dbReference type="PANTHER" id="PTHR34388">
    <property type="entry name" value="DNA POLYMERASE III SUBUNIT DELTA"/>
    <property type="match status" value="1"/>
</dbReference>
<evidence type="ECO:0000256" key="7">
    <source>
        <dbReference type="ARBA" id="ARBA00049244"/>
    </source>
</evidence>
<keyword evidence="2" id="KW-0808">Transferase</keyword>
<comment type="caution">
    <text evidence="9">The sequence shown here is derived from an EMBL/GenBank/DDBJ whole genome shotgun (WGS) entry which is preliminary data.</text>
</comment>
<proteinExistence type="inferred from homology"/>
<keyword evidence="5" id="KW-0239">DNA-directed DNA polymerase</keyword>
<evidence type="ECO:0000256" key="1">
    <source>
        <dbReference type="ARBA" id="ARBA00012417"/>
    </source>
</evidence>
<dbReference type="SUPFAM" id="SSF52540">
    <property type="entry name" value="P-loop containing nucleoside triphosphate hydrolases"/>
    <property type="match status" value="1"/>
</dbReference>
<dbReference type="InterPro" id="IPR048466">
    <property type="entry name" value="DNA_pol3_delta-like_C"/>
</dbReference>
<dbReference type="InterPro" id="IPR005790">
    <property type="entry name" value="DNA_polIII_delta"/>
</dbReference>
<sequence length="338" mass="36582">MSGARPRRGSQRGAVDPHAWRGVEPAPLILLSGPEEYVASRSFDLVRSQVMAAEPETEVTRFDASSYERGELLMAASPSLFGESKHIEVRSLATMSEDFLVDALEYLKDGAADVTMVMHHSGGNRGKKLLDALKKASVPTVACQPLKKDADKLEFVAQEFRQHRRRIQPEAARALVAAVGSDLAELASACSQLVQDATGEISQEKVDEYFGGRVEATGFKVADAALTGRGAVALSTLRHAIATGTDPVPIVAALAMKLRQVAKVAGVRQSSGQLAQELGMPPWQVQQAQEQARYWSQDDLARCLELIAETDQMVKGAGRDPEYAVERAVSRIAMSARR</sequence>
<evidence type="ECO:0000259" key="8">
    <source>
        <dbReference type="Pfam" id="PF21694"/>
    </source>
</evidence>
<dbReference type="EMBL" id="SHLA01000001">
    <property type="protein sequence ID" value="RZU61354.1"/>
    <property type="molecule type" value="Genomic_DNA"/>
</dbReference>